<sequence>MASEERLSFSLNALEPVDFLLDEVRTRDPGRAICVILGAKKERQPLLALLLLDSELARVPRLITQPMAGYIRYQWWRDAITEIAAGQARQEPVLRALAPTLRAGRIDSGSLHALIDAHEAEMERVQSEVAAQPEAYAKATSGLLHRLLAEAAGTHEGRWLDAAIAVGTAHGLLAGRHAVPEEQRPDPAPLVGRALALLDAAGLRGRRPPRSAMPALLPALLVRKSAARLVRGLDDATVPRPVLGLVLANALRRI</sequence>
<evidence type="ECO:0000313" key="2">
    <source>
        <dbReference type="Proteomes" id="UP000197065"/>
    </source>
</evidence>
<dbReference type="EMBL" id="FYEH01000002">
    <property type="protein sequence ID" value="SNB61490.1"/>
    <property type="molecule type" value="Genomic_DNA"/>
</dbReference>
<dbReference type="RefSeq" id="WP_088560113.1">
    <property type="nucleotide sequence ID" value="NZ_FYEH01000002.1"/>
</dbReference>
<gene>
    <name evidence="1" type="ORF">SAMN07250955_102263</name>
</gene>
<keyword evidence="2" id="KW-1185">Reference proteome</keyword>
<name>A0A212QPX3_9PROT</name>
<proteinExistence type="predicted"/>
<accession>A0A212QPX3</accession>
<dbReference type="OrthoDB" id="9814909at2"/>
<dbReference type="InterPro" id="IPR002060">
    <property type="entry name" value="Squ/phyt_synthse"/>
</dbReference>
<dbReference type="Proteomes" id="UP000197065">
    <property type="component" value="Unassembled WGS sequence"/>
</dbReference>
<reference evidence="1 2" key="1">
    <citation type="submission" date="2017-06" db="EMBL/GenBank/DDBJ databases">
        <authorList>
            <person name="Kim H.J."/>
            <person name="Triplett B.A."/>
        </authorList>
    </citation>
    <scope>NUCLEOTIDE SEQUENCE [LARGE SCALE GENOMIC DNA]</scope>
    <source>
        <strain evidence="1 2">B29T1</strain>
    </source>
</reference>
<dbReference type="AlphaFoldDB" id="A0A212QPX3"/>
<dbReference type="InterPro" id="IPR008949">
    <property type="entry name" value="Isoprenoid_synthase_dom_sf"/>
</dbReference>
<protein>
    <submittedName>
        <fullName evidence="1">Phytoene synthase</fullName>
    </submittedName>
</protein>
<organism evidence="1 2">
    <name type="scientific">Arboricoccus pini</name>
    <dbReference type="NCBI Taxonomy" id="1963835"/>
    <lineage>
        <taxon>Bacteria</taxon>
        <taxon>Pseudomonadati</taxon>
        <taxon>Pseudomonadota</taxon>
        <taxon>Alphaproteobacteria</taxon>
        <taxon>Geminicoccales</taxon>
        <taxon>Geminicoccaceae</taxon>
        <taxon>Arboricoccus</taxon>
    </lineage>
</organism>
<dbReference type="SUPFAM" id="SSF48576">
    <property type="entry name" value="Terpenoid synthases"/>
    <property type="match status" value="1"/>
</dbReference>
<dbReference type="Gene3D" id="1.10.600.10">
    <property type="entry name" value="Farnesyl Diphosphate Synthase"/>
    <property type="match status" value="1"/>
</dbReference>
<evidence type="ECO:0000313" key="1">
    <source>
        <dbReference type="EMBL" id="SNB61490.1"/>
    </source>
</evidence>
<dbReference type="Pfam" id="PF00494">
    <property type="entry name" value="SQS_PSY"/>
    <property type="match status" value="1"/>
</dbReference>